<sequence length="97" mass="10703">MPLIVAHFDKVYGKSVKVVGYLDIADGSPRLIPSREHSALRGPSSVLSLKVYHFDALRPKEIEESIEQCAGKITYVSGKAMIWSGLPAIRNIYNLSC</sequence>
<evidence type="ECO:0000313" key="1">
    <source>
        <dbReference type="EMBL" id="GMG88769.1"/>
    </source>
</evidence>
<proteinExistence type="predicted"/>
<name>A0ABQ6M341_9GAMM</name>
<evidence type="ECO:0000313" key="2">
    <source>
        <dbReference type="Proteomes" id="UP001224392"/>
    </source>
</evidence>
<dbReference type="Proteomes" id="UP001224392">
    <property type="component" value="Unassembled WGS sequence"/>
</dbReference>
<organism evidence="1 2">
    <name type="scientific">Biformimicrobium ophioploci</name>
    <dbReference type="NCBI Taxonomy" id="3036711"/>
    <lineage>
        <taxon>Bacteria</taxon>
        <taxon>Pseudomonadati</taxon>
        <taxon>Pseudomonadota</taxon>
        <taxon>Gammaproteobacteria</taxon>
        <taxon>Cellvibrionales</taxon>
        <taxon>Microbulbiferaceae</taxon>
        <taxon>Biformimicrobium</taxon>
    </lineage>
</organism>
<gene>
    <name evidence="1" type="ORF">MNKW57_30900</name>
</gene>
<keyword evidence="2" id="KW-1185">Reference proteome</keyword>
<comment type="caution">
    <text evidence="1">The sequence shown here is derived from an EMBL/GenBank/DDBJ whole genome shotgun (WGS) entry which is preliminary data.</text>
</comment>
<dbReference type="EMBL" id="BSYJ01000017">
    <property type="protein sequence ID" value="GMG88769.1"/>
    <property type="molecule type" value="Genomic_DNA"/>
</dbReference>
<reference evidence="1 2" key="1">
    <citation type="submission" date="2023-04" db="EMBL/GenBank/DDBJ databases">
        <title>Marinobulbifer ophiurae gen. nov., sp. Nov., isolate from tissue of brittle star Ophioplocus japonicus.</title>
        <authorList>
            <person name="Kawano K."/>
            <person name="Sawayama S."/>
            <person name="Nakagawa S."/>
        </authorList>
    </citation>
    <scope>NUCLEOTIDE SEQUENCE [LARGE SCALE GENOMIC DNA]</scope>
    <source>
        <strain evidence="1 2">NKW57</strain>
    </source>
</reference>
<protein>
    <submittedName>
        <fullName evidence="1">Uncharacterized protein</fullName>
    </submittedName>
</protein>
<accession>A0ABQ6M341</accession>